<organism evidence="5 6">
    <name type="scientific">Namhaeicola litoreus</name>
    <dbReference type="NCBI Taxonomy" id="1052145"/>
    <lineage>
        <taxon>Bacteria</taxon>
        <taxon>Pseudomonadati</taxon>
        <taxon>Bacteroidota</taxon>
        <taxon>Flavobacteriia</taxon>
        <taxon>Flavobacteriales</taxon>
        <taxon>Flavobacteriaceae</taxon>
        <taxon>Namhaeicola</taxon>
    </lineage>
</organism>
<evidence type="ECO:0000259" key="3">
    <source>
        <dbReference type="Pfam" id="PF25893"/>
    </source>
</evidence>
<feature type="domain" description="CzcB-like alpha-helical hairpin" evidence="3">
    <location>
        <begin position="113"/>
        <end position="170"/>
    </location>
</feature>
<gene>
    <name evidence="5" type="ORF">ACFQ39_11320</name>
</gene>
<keyword evidence="2" id="KW-0813">Transport</keyword>
<dbReference type="Pfam" id="PF25893">
    <property type="entry name" value="HH_CzcB"/>
    <property type="match status" value="1"/>
</dbReference>
<protein>
    <submittedName>
        <fullName evidence="5">Efflux RND transporter periplasmic adaptor subunit</fullName>
    </submittedName>
</protein>
<dbReference type="NCBIfam" id="TIGR01730">
    <property type="entry name" value="RND_mfp"/>
    <property type="match status" value="1"/>
</dbReference>
<evidence type="ECO:0000256" key="1">
    <source>
        <dbReference type="ARBA" id="ARBA00009477"/>
    </source>
</evidence>
<dbReference type="RefSeq" id="WP_377179017.1">
    <property type="nucleotide sequence ID" value="NZ_JBHTMY010000003.1"/>
</dbReference>
<dbReference type="Gene3D" id="2.40.30.170">
    <property type="match status" value="1"/>
</dbReference>
<proteinExistence type="inferred from homology"/>
<dbReference type="Proteomes" id="UP001597201">
    <property type="component" value="Unassembled WGS sequence"/>
</dbReference>
<dbReference type="PANTHER" id="PTHR30097:SF4">
    <property type="entry name" value="SLR6042 PROTEIN"/>
    <property type="match status" value="1"/>
</dbReference>
<comment type="caution">
    <text evidence="5">The sequence shown here is derived from an EMBL/GenBank/DDBJ whole genome shotgun (WGS) entry which is preliminary data.</text>
</comment>
<evidence type="ECO:0000256" key="2">
    <source>
        <dbReference type="ARBA" id="ARBA00022448"/>
    </source>
</evidence>
<evidence type="ECO:0000313" key="6">
    <source>
        <dbReference type="Proteomes" id="UP001597201"/>
    </source>
</evidence>
<dbReference type="PANTHER" id="PTHR30097">
    <property type="entry name" value="CATION EFFLUX SYSTEM PROTEIN CUSB"/>
    <property type="match status" value="1"/>
</dbReference>
<feature type="domain" description="CusB-like beta-barrel" evidence="4">
    <location>
        <begin position="224"/>
        <end position="294"/>
    </location>
</feature>
<keyword evidence="6" id="KW-1185">Reference proteome</keyword>
<dbReference type="InterPro" id="IPR006143">
    <property type="entry name" value="RND_pump_MFP"/>
</dbReference>
<dbReference type="Pfam" id="PF25954">
    <property type="entry name" value="Beta-barrel_RND_2"/>
    <property type="match status" value="1"/>
</dbReference>
<dbReference type="Gene3D" id="2.40.50.100">
    <property type="match status" value="1"/>
</dbReference>
<evidence type="ECO:0000313" key="5">
    <source>
        <dbReference type="EMBL" id="MFD1316207.1"/>
    </source>
</evidence>
<dbReference type="SUPFAM" id="SSF111369">
    <property type="entry name" value="HlyD-like secretion proteins"/>
    <property type="match status" value="1"/>
</dbReference>
<evidence type="ECO:0000259" key="4">
    <source>
        <dbReference type="Pfam" id="PF25954"/>
    </source>
</evidence>
<dbReference type="InterPro" id="IPR051909">
    <property type="entry name" value="MFP_Cation_Efflux"/>
</dbReference>
<sequence length="372" mass="42507">MKSTLYIFVLFLIFSSCKKGEMSSSEDKATPPSNTIVLSLDQFDNGKMDFVQIRKEMISHKIEVNGVIEVPPNNRAVISAIAGGYIKNLKPIVGSSVKKGELLLTIENIAFVELQQEFLETSERLEYLKMEYERQKSLFEEQINSEKHFLIAKSNYQSALATYNGLKKQLEMLNLDPSSTNIQSEAPIKSPIEGMVSQIFVEMGNYISPHQKILEIVNDDHQHVELQVFEKEALNLRIGQKVEFKIPSLSDDLYEGEVYLIGNTLDENRTIKVHVDIDESVKQKFVVGMFVKAYIFTQKEMFMVLPEECIVKDESQNVLLKLIEKNDEIHLEKLYLNEPLIQDGMIIISDTSNLDLQDQFLIRGNILMVGEE</sequence>
<dbReference type="EMBL" id="JBHTMY010000003">
    <property type="protein sequence ID" value="MFD1316207.1"/>
    <property type="molecule type" value="Genomic_DNA"/>
</dbReference>
<dbReference type="InterPro" id="IPR058648">
    <property type="entry name" value="HH_CzcB-like"/>
</dbReference>
<name>A0ABW3Y538_9FLAO</name>
<dbReference type="PROSITE" id="PS51257">
    <property type="entry name" value="PROKAR_LIPOPROTEIN"/>
    <property type="match status" value="1"/>
</dbReference>
<comment type="similarity">
    <text evidence="1">Belongs to the membrane fusion protein (MFP) (TC 8.A.1) family.</text>
</comment>
<accession>A0ABW3Y538</accession>
<reference evidence="6" key="1">
    <citation type="journal article" date="2019" name="Int. J. Syst. Evol. Microbiol.">
        <title>The Global Catalogue of Microorganisms (GCM) 10K type strain sequencing project: providing services to taxonomists for standard genome sequencing and annotation.</title>
        <authorList>
            <consortium name="The Broad Institute Genomics Platform"/>
            <consortium name="The Broad Institute Genome Sequencing Center for Infectious Disease"/>
            <person name="Wu L."/>
            <person name="Ma J."/>
        </authorList>
    </citation>
    <scope>NUCLEOTIDE SEQUENCE [LARGE SCALE GENOMIC DNA]</scope>
    <source>
        <strain evidence="6">CCUG 61485</strain>
    </source>
</reference>
<dbReference type="InterPro" id="IPR058792">
    <property type="entry name" value="Beta-barrel_RND_2"/>
</dbReference>